<name>A0A8C3VK54_9CETA</name>
<dbReference type="GO" id="GO:0061827">
    <property type="term" value="C:sperm head"/>
    <property type="evidence" value="ECO:0007669"/>
    <property type="project" value="Ensembl"/>
</dbReference>
<dbReference type="SUPFAM" id="SSF57997">
    <property type="entry name" value="Tropomyosin"/>
    <property type="match status" value="1"/>
</dbReference>
<feature type="coiled-coil region" evidence="1">
    <location>
        <begin position="923"/>
        <end position="950"/>
    </location>
</feature>
<dbReference type="GO" id="GO:0065003">
    <property type="term" value="P:protein-containing complex assembly"/>
    <property type="evidence" value="ECO:0007669"/>
    <property type="project" value="Ensembl"/>
</dbReference>
<sequence>RKDEVGERDREVSSLNSKLLSLQVDIKNLHDVCKRQGKTLQENQLCVEEAMMKSSQNKKQALAFEESHIEFEPSKQCHLRQLQQLKKKLLALQQELEFRTEELQTSYCSLLQYQSVLEKQTSDLVILHHHCKMKEDEVILYEEEMENHNENTGEKLHLAQEQLALAGDKIISLERSLNLYRDKYQTSLSNIELLECQVKMLEGELSGIVSQEPENKGDHSKVRIYTSPCMIQEHQETLKRLSEVWQKVSEQDDLMQELRNKLACSNALVLEREEALIKLQADFASYTATHRHPPSSSEDCEELKRILKHLQEQKDSQCLHVEEYQNLVKDLRMELEAVSEQKKNIMKDMMKLELDLHGLREETSAHVERKDKEVVILQRRMQELQVQLTETQKLGLKKDQLLQEKDEMLHELEKEMTQVQNKLIKKEMELEKQQCVTSELEISIQEAKQDKCKVEHGLLRAEIKKLKDSLEDAEQQQKLAAQQAVQYKEEATQAKVNLEESHRKLQSSICLEKQKTETIQELQREIHKLQKDSLMVEEELIPSRKRIEELAFELSEASRKLECLEKEKRQFQKTVTDQDTKLSELLDRINIIQHQNREQASSRCSLEEQLQEVTRLLEEKREHLKKSKEQETILEKELETFQQEERKKEKMAKENLRKLEEENENLILKLKQCSTQLDAALCKESNTQKINQELNDKITIQKETIESMQMQLDKAVQKEKQCLQTMVSKEVHEELCRKSAICQDDLTHALEKLNNSTSETKSLHRSLTQAQDRKLQLEEEIIAYEERMKKLNVELKKLQCFQQQSELEVQAFDKKLEEMSNQVMQWQKQHQSDLKMLATKEEQLRAFQEEMSALKENLLADEKEPCCLPQRAAPKDTCRLHRENDEKMCNMEQWAKEQKIANEKLGNKLREQVKYIAKLTGEKDHIHNVMVHLQKENKKLKNEIEEKKLKAGPSRVYTKALCPNKTDPTPRGKAYATMGWRGITQDVSQRMDITKFIRMPHCSGSSFC</sequence>
<feature type="coiled-coil region" evidence="1">
    <location>
        <begin position="606"/>
        <end position="711"/>
    </location>
</feature>
<accession>A0A8C3VK54</accession>
<dbReference type="AlphaFoldDB" id="A0A8C3VK54"/>
<dbReference type="GO" id="GO:0007286">
    <property type="term" value="P:spermatid development"/>
    <property type="evidence" value="ECO:0007669"/>
    <property type="project" value="Ensembl"/>
</dbReference>
<keyword evidence="3" id="KW-1185">Reference proteome</keyword>
<feature type="coiled-coil region" evidence="1">
    <location>
        <begin position="760"/>
        <end position="864"/>
    </location>
</feature>
<reference evidence="2" key="2">
    <citation type="submission" date="2025-09" db="UniProtKB">
        <authorList>
            <consortium name="Ensembl"/>
        </authorList>
    </citation>
    <scope>IDENTIFICATION</scope>
</reference>
<dbReference type="GO" id="GO:0008104">
    <property type="term" value="P:intracellular protein localization"/>
    <property type="evidence" value="ECO:0007669"/>
    <property type="project" value="Ensembl"/>
</dbReference>
<organism evidence="2 3">
    <name type="scientific">Catagonus wagneri</name>
    <name type="common">Chacoan peccary</name>
    <dbReference type="NCBI Taxonomy" id="51154"/>
    <lineage>
        <taxon>Eukaryota</taxon>
        <taxon>Metazoa</taxon>
        <taxon>Chordata</taxon>
        <taxon>Craniata</taxon>
        <taxon>Vertebrata</taxon>
        <taxon>Euteleostomi</taxon>
        <taxon>Mammalia</taxon>
        <taxon>Eutheria</taxon>
        <taxon>Laurasiatheria</taxon>
        <taxon>Artiodactyla</taxon>
        <taxon>Suina</taxon>
        <taxon>Tayassuidae</taxon>
        <taxon>Catagonus</taxon>
    </lineage>
</organism>
<feature type="coiled-coil region" evidence="1">
    <location>
        <begin position="131"/>
        <end position="162"/>
    </location>
</feature>
<dbReference type="Proteomes" id="UP000694540">
    <property type="component" value="Unplaced"/>
</dbReference>
<reference evidence="2" key="1">
    <citation type="submission" date="2025-08" db="UniProtKB">
        <authorList>
            <consortium name="Ensembl"/>
        </authorList>
    </citation>
    <scope>IDENTIFICATION</scope>
</reference>
<dbReference type="GO" id="GO:0010467">
    <property type="term" value="P:gene expression"/>
    <property type="evidence" value="ECO:0007669"/>
    <property type="project" value="Ensembl"/>
</dbReference>
<dbReference type="InterPro" id="IPR037391">
    <property type="entry name" value="PMF1-bd"/>
</dbReference>
<dbReference type="GO" id="GO:0120212">
    <property type="term" value="C:sperm head-tail coupling apparatus"/>
    <property type="evidence" value="ECO:0007669"/>
    <property type="project" value="Ensembl"/>
</dbReference>
<evidence type="ECO:0000256" key="1">
    <source>
        <dbReference type="SAM" id="Coils"/>
    </source>
</evidence>
<dbReference type="PANTHER" id="PTHR18881:SF2">
    <property type="entry name" value="POLYAMINE-MODULATED FACTOR 1-BINDING PROTEIN 1"/>
    <property type="match status" value="1"/>
</dbReference>
<dbReference type="Ensembl" id="ENSCWAT00000000156.1">
    <property type="protein sequence ID" value="ENSCWAP00000000132.1"/>
    <property type="gene ID" value="ENSCWAG00000000119.1"/>
</dbReference>
<feature type="coiled-coil region" evidence="1">
    <location>
        <begin position="456"/>
        <end position="581"/>
    </location>
</feature>
<feature type="coiled-coil region" evidence="1">
    <location>
        <begin position="75"/>
        <end position="102"/>
    </location>
</feature>
<dbReference type="GO" id="GO:0036126">
    <property type="term" value="C:sperm flagellum"/>
    <property type="evidence" value="ECO:0007669"/>
    <property type="project" value="Ensembl"/>
</dbReference>
<gene>
    <name evidence="2" type="primary">PMFBP1</name>
</gene>
<dbReference type="PANTHER" id="PTHR18881">
    <property type="entry name" value="POLYAMINE-MODULATED FACTOR 1-BINDING PROTEIN 1-RELATED"/>
    <property type="match status" value="1"/>
</dbReference>
<evidence type="ECO:0000313" key="3">
    <source>
        <dbReference type="Proteomes" id="UP000694540"/>
    </source>
</evidence>
<evidence type="ECO:0000313" key="2">
    <source>
        <dbReference type="Ensembl" id="ENSCWAP00000000132.1"/>
    </source>
</evidence>
<protein>
    <submittedName>
        <fullName evidence="2">Polyamine modulated factor 1 binding protein 1</fullName>
    </submittedName>
</protein>
<keyword evidence="1" id="KW-0175">Coiled coil</keyword>
<feature type="coiled-coil region" evidence="1">
    <location>
        <begin position="321"/>
        <end position="429"/>
    </location>
</feature>
<dbReference type="GO" id="GO:0005737">
    <property type="term" value="C:cytoplasm"/>
    <property type="evidence" value="ECO:0007669"/>
    <property type="project" value="Ensembl"/>
</dbReference>
<proteinExistence type="predicted"/>
<dbReference type="GO" id="GO:0032880">
    <property type="term" value="P:regulation of protein localization"/>
    <property type="evidence" value="ECO:0007669"/>
    <property type="project" value="Ensembl"/>
</dbReference>
<dbReference type="GeneTree" id="ENSGT00390000012700"/>